<protein>
    <submittedName>
        <fullName evidence="1 2">Uncharacterized protein</fullName>
    </submittedName>
</protein>
<dbReference type="PaxDb" id="3880-AES66959"/>
<gene>
    <name evidence="1" type="ordered locus">MTR_2g083890</name>
</gene>
<accession>G7IM73</accession>
<dbReference type="HOGENOM" id="CLU_2743773_0_0_1"/>
<evidence type="ECO:0000313" key="3">
    <source>
        <dbReference type="Proteomes" id="UP000002051"/>
    </source>
</evidence>
<dbReference type="EMBL" id="CM001218">
    <property type="protein sequence ID" value="AES66959.1"/>
    <property type="molecule type" value="Genomic_DNA"/>
</dbReference>
<name>G7IM73_MEDTR</name>
<dbReference type="AlphaFoldDB" id="G7IM73"/>
<sequence length="71" mass="7919">MGKLFLTIRLNEVHSFIIDAQHTISHHSSLSSIPNNNITIYGHDWIDASMMQLGREEGDLGRWIRCVAGGG</sequence>
<keyword evidence="3" id="KW-1185">Reference proteome</keyword>
<reference evidence="2" key="3">
    <citation type="submission" date="2015-04" db="UniProtKB">
        <authorList>
            <consortium name="EnsemblPlants"/>
        </authorList>
    </citation>
    <scope>IDENTIFICATION</scope>
    <source>
        <strain evidence="2">cv. Jemalong A17</strain>
    </source>
</reference>
<reference evidence="1 3" key="1">
    <citation type="journal article" date="2011" name="Nature">
        <title>The Medicago genome provides insight into the evolution of rhizobial symbioses.</title>
        <authorList>
            <person name="Young N.D."/>
            <person name="Debelle F."/>
            <person name="Oldroyd G.E."/>
            <person name="Geurts R."/>
            <person name="Cannon S.B."/>
            <person name="Udvardi M.K."/>
            <person name="Benedito V.A."/>
            <person name="Mayer K.F."/>
            <person name="Gouzy J."/>
            <person name="Schoof H."/>
            <person name="Van de Peer Y."/>
            <person name="Proost S."/>
            <person name="Cook D.R."/>
            <person name="Meyers B.C."/>
            <person name="Spannagl M."/>
            <person name="Cheung F."/>
            <person name="De Mita S."/>
            <person name="Krishnakumar V."/>
            <person name="Gundlach H."/>
            <person name="Zhou S."/>
            <person name="Mudge J."/>
            <person name="Bharti A.K."/>
            <person name="Murray J.D."/>
            <person name="Naoumkina M.A."/>
            <person name="Rosen B."/>
            <person name="Silverstein K.A."/>
            <person name="Tang H."/>
            <person name="Rombauts S."/>
            <person name="Zhao P.X."/>
            <person name="Zhou P."/>
            <person name="Barbe V."/>
            <person name="Bardou P."/>
            <person name="Bechner M."/>
            <person name="Bellec A."/>
            <person name="Berger A."/>
            <person name="Berges H."/>
            <person name="Bidwell S."/>
            <person name="Bisseling T."/>
            <person name="Choisne N."/>
            <person name="Couloux A."/>
            <person name="Denny R."/>
            <person name="Deshpande S."/>
            <person name="Dai X."/>
            <person name="Doyle J.J."/>
            <person name="Dudez A.M."/>
            <person name="Farmer A.D."/>
            <person name="Fouteau S."/>
            <person name="Franken C."/>
            <person name="Gibelin C."/>
            <person name="Gish J."/>
            <person name="Goldstein S."/>
            <person name="Gonzalez A.J."/>
            <person name="Green P.J."/>
            <person name="Hallab A."/>
            <person name="Hartog M."/>
            <person name="Hua A."/>
            <person name="Humphray S.J."/>
            <person name="Jeong D.H."/>
            <person name="Jing Y."/>
            <person name="Jocker A."/>
            <person name="Kenton S.M."/>
            <person name="Kim D.J."/>
            <person name="Klee K."/>
            <person name="Lai H."/>
            <person name="Lang C."/>
            <person name="Lin S."/>
            <person name="Macmil S.L."/>
            <person name="Magdelenat G."/>
            <person name="Matthews L."/>
            <person name="McCorrison J."/>
            <person name="Monaghan E.L."/>
            <person name="Mun J.H."/>
            <person name="Najar F.Z."/>
            <person name="Nicholson C."/>
            <person name="Noirot C."/>
            <person name="O'Bleness M."/>
            <person name="Paule C.R."/>
            <person name="Poulain J."/>
            <person name="Prion F."/>
            <person name="Qin B."/>
            <person name="Qu C."/>
            <person name="Retzel E.F."/>
            <person name="Riddle C."/>
            <person name="Sallet E."/>
            <person name="Samain S."/>
            <person name="Samson N."/>
            <person name="Sanders I."/>
            <person name="Saurat O."/>
            <person name="Scarpelli C."/>
            <person name="Schiex T."/>
            <person name="Segurens B."/>
            <person name="Severin A.J."/>
            <person name="Sherrier D.J."/>
            <person name="Shi R."/>
            <person name="Sims S."/>
            <person name="Singer S.R."/>
            <person name="Sinharoy S."/>
            <person name="Sterck L."/>
            <person name="Viollet A."/>
            <person name="Wang B.B."/>
            <person name="Wang K."/>
            <person name="Wang M."/>
            <person name="Wang X."/>
            <person name="Warfsmann J."/>
            <person name="Weissenbach J."/>
            <person name="White D.D."/>
            <person name="White J.D."/>
            <person name="Wiley G.B."/>
            <person name="Wincker P."/>
            <person name="Xing Y."/>
            <person name="Yang L."/>
            <person name="Yao Z."/>
            <person name="Ying F."/>
            <person name="Zhai J."/>
            <person name="Zhou L."/>
            <person name="Zuber A."/>
            <person name="Denarie J."/>
            <person name="Dixon R.A."/>
            <person name="May G.D."/>
            <person name="Schwartz D.C."/>
            <person name="Rogers J."/>
            <person name="Quetier F."/>
            <person name="Town C.D."/>
            <person name="Roe B.A."/>
        </authorList>
    </citation>
    <scope>NUCLEOTIDE SEQUENCE [LARGE SCALE GENOMIC DNA]</scope>
    <source>
        <strain evidence="1">A17</strain>
        <strain evidence="2 3">cv. Jemalong A17</strain>
    </source>
</reference>
<organism evidence="1 3">
    <name type="scientific">Medicago truncatula</name>
    <name type="common">Barrel medic</name>
    <name type="synonym">Medicago tribuloides</name>
    <dbReference type="NCBI Taxonomy" id="3880"/>
    <lineage>
        <taxon>Eukaryota</taxon>
        <taxon>Viridiplantae</taxon>
        <taxon>Streptophyta</taxon>
        <taxon>Embryophyta</taxon>
        <taxon>Tracheophyta</taxon>
        <taxon>Spermatophyta</taxon>
        <taxon>Magnoliopsida</taxon>
        <taxon>eudicotyledons</taxon>
        <taxon>Gunneridae</taxon>
        <taxon>Pentapetalae</taxon>
        <taxon>rosids</taxon>
        <taxon>fabids</taxon>
        <taxon>Fabales</taxon>
        <taxon>Fabaceae</taxon>
        <taxon>Papilionoideae</taxon>
        <taxon>50 kb inversion clade</taxon>
        <taxon>NPAAA clade</taxon>
        <taxon>Hologalegina</taxon>
        <taxon>IRL clade</taxon>
        <taxon>Trifolieae</taxon>
        <taxon>Medicago</taxon>
    </lineage>
</organism>
<dbReference type="EnsemblPlants" id="AES66959">
    <property type="protein sequence ID" value="AES66959"/>
    <property type="gene ID" value="MTR_2g083890"/>
</dbReference>
<reference evidence="1 3" key="2">
    <citation type="journal article" date="2014" name="BMC Genomics">
        <title>An improved genome release (version Mt4.0) for the model legume Medicago truncatula.</title>
        <authorList>
            <person name="Tang H."/>
            <person name="Krishnakumar V."/>
            <person name="Bidwell S."/>
            <person name="Rosen B."/>
            <person name="Chan A."/>
            <person name="Zhou S."/>
            <person name="Gentzbittel L."/>
            <person name="Childs K.L."/>
            <person name="Yandell M."/>
            <person name="Gundlach H."/>
            <person name="Mayer K.F."/>
            <person name="Schwartz D.C."/>
            <person name="Town C.D."/>
        </authorList>
    </citation>
    <scope>GENOME REANNOTATION</scope>
    <source>
        <strain evidence="2 3">cv. Jemalong A17</strain>
    </source>
</reference>
<proteinExistence type="predicted"/>
<evidence type="ECO:0000313" key="1">
    <source>
        <dbReference type="EMBL" id="AES66959.1"/>
    </source>
</evidence>
<evidence type="ECO:0000313" key="2">
    <source>
        <dbReference type="EnsemblPlants" id="AES66959"/>
    </source>
</evidence>
<dbReference type="Proteomes" id="UP000002051">
    <property type="component" value="Chromosome 2"/>
</dbReference>